<feature type="domain" description="DDT" evidence="8">
    <location>
        <begin position="549"/>
        <end position="608"/>
    </location>
</feature>
<sequence>MEAEAEAENNEVKREENSNDNNNNNESNSKFGNSSEGQSKPKRQMKTPFQLETLEKAYAVENYPSEMMRAELSEKLGLSDRQLQMWFCHRRLKDKKELPSKKPRKAAALPDSPVEEPKLASEVGPEYGSGSGSGSSPFTRSELRNVVPRGYYESPQTIMELRAIACVEAQLGEPLREDGPILGVEFDPLPPDAFGAPLAVTDPQKRPSLAYENKMYERHDVRTNKAITRTFHEYPFLPSQSGIRSDVFGQINLPHLHEPMEGPARTPFPLGNEQQPRIHAPQSHSSRVRVLSQPQDKQVIPYPSPPQENDIVPKREPHINTTNTVMNSHYTTDHPIVGQEIPYALPGGQVSHNDAVLRMERKRKIDEARVAKEVEAYEMRMRKELEKQDNLKRKSEERMKKEMERQDRERRKEEERLLREKQREEERLKREQRRELERREKFLLREHLRAEKRRQKEEIRKEKEEERRKAALEKANARRIAKESMELIEDEQLELMELAAASKGLSSIIHIDLDTLQNLESFRDSLCVFPPKSVKLRKPFAIQPWSNSEQNVGNLLMVWRFLITFADVLDLWPFTLDEFVQAFHDYDSRLLGEIHVALLKVIIKDIEDVARTPSTGLGMNQNGAANPGGGHPEIVEGAYAWGFDIRNWQKNLNQLTWPEIFRQLALSAGLGPHLKKRSIAWSYTIDKDEGKSGVDIISTLRNGSAAESAVAKMQERGLLAPRRSRHRLTPGTVKFAAFHVLSLEGSKGLTVLELAEKIQKSGLRDLTTSKTPEASISVALTRDTKLFERIAPSTYCVRDAFRKDPADADSILTEARKKIQIFENGFLAGEDADDVEREEESESDEVDEDPEDEDLVNPSSANQNSEQYEDTNICSSNGKENLDHNIDLLRNEFDTDLPCFPKNGSTDADCPSSVTRSVTRGDLNAGNIDQDNMEIDESISGESWILGLAEGEYSVLSVEERLKALVALVGVANEGNSIRVVLEDRLESANALKKQMWADAQIDKVRLKDDNIGKLDFPSLTGNKVETQYTYPTVEGNQSPIMLDININNNEASPSTAENRKGDPVALSMPMEKSSSVQDFCTGTGADIPQTQVPAQYSKRSRSQLKSYFAHLAEEMYVYRSLPLGQDRRRNRYWQFVASASSNDPGSGRIFVECHDGKWWLIDSEEAFDSLLTSLDSRGLRESHLRLMLQKIENSFKENIRKRNAHCTKNGSKGEVSIKIEANEPYSIPDHNAGSDSPSSTLHDLNTDTSETSSSFKIELGKSESEKKAALRRYQDFQKWLWKECYNSSVLCAMKHGVKRCKPQMDICDTCLDLCFVEDSHCSSCHRTFPSNNGFNFSKHAFQCRDKLSKDNYTLEYSLPLRTRLLKVLLACMEVSVLSEAFGTNWTDDIRRHWGVKLSKSSSVEELIQILTLFEKALRRDFLSSNFSTTDELLGSSSMPECSGQPSTDPESVAVLPWVPLTTAALSLRLFEIDSSISYVKPERLEPSEEKEAREYIRFPSRYTHLKSNREVEPAEFDHDEFTKDKSVPKKIVRNGNKRSRGTNEPGRGKKLAKRVYNSKRDGGRKNAKVTVNLSHKLKQQARGTQGQGAGRGRRTLRKRRVGKRAVEDLLLGHTTASHSSKIDREPLKNLDEEWDREKASPMTPVHIGVAADVSNSAEEVESDYDHTQAVEYDQGNWEVGFNGVPPNRWSRDLVGMSDEDVDASEDDNDNGIEENEEEDSEADVMSEGSDGMGNRVVNVGGSYSALSEDSSD</sequence>
<dbReference type="InterPro" id="IPR044977">
    <property type="entry name" value="RLT1-3"/>
</dbReference>
<dbReference type="Proteomes" id="UP000000226">
    <property type="component" value="Chromosome 6"/>
</dbReference>
<feature type="compositionally biased region" description="Acidic residues" evidence="6">
    <location>
        <begin position="830"/>
        <end position="855"/>
    </location>
</feature>
<feature type="region of interest" description="Disordered" evidence="6">
    <location>
        <begin position="294"/>
        <end position="313"/>
    </location>
</feature>
<protein>
    <recommendedName>
        <fullName evidence="12">Homeobox-DDT domain protein RLT1</fullName>
    </recommendedName>
</protein>
<feature type="compositionally biased region" description="Low complexity" evidence="6">
    <location>
        <begin position="19"/>
        <end position="36"/>
    </location>
</feature>
<dbReference type="STRING" id="3885.V7BQ44"/>
<feature type="region of interest" description="Disordered" evidence="6">
    <location>
        <begin position="1689"/>
        <end position="1753"/>
    </location>
</feature>
<dbReference type="Pfam" id="PF15613">
    <property type="entry name" value="WSD"/>
    <property type="match status" value="1"/>
</dbReference>
<keyword evidence="4 5" id="KW-0371">Homeobox</keyword>
<evidence type="ECO:0000259" key="9">
    <source>
        <dbReference type="PROSITE" id="PS51913"/>
    </source>
</evidence>
<organism evidence="10 11">
    <name type="scientific">Phaseolus vulgaris</name>
    <name type="common">Kidney bean</name>
    <name type="synonym">French bean</name>
    <dbReference type="NCBI Taxonomy" id="3885"/>
    <lineage>
        <taxon>Eukaryota</taxon>
        <taxon>Viridiplantae</taxon>
        <taxon>Streptophyta</taxon>
        <taxon>Embryophyta</taxon>
        <taxon>Tracheophyta</taxon>
        <taxon>Spermatophyta</taxon>
        <taxon>Magnoliopsida</taxon>
        <taxon>eudicotyledons</taxon>
        <taxon>Gunneridae</taxon>
        <taxon>Pentapetalae</taxon>
        <taxon>rosids</taxon>
        <taxon>fabids</taxon>
        <taxon>Fabales</taxon>
        <taxon>Fabaceae</taxon>
        <taxon>Papilionoideae</taxon>
        <taxon>50 kb inversion clade</taxon>
        <taxon>NPAAA clade</taxon>
        <taxon>indigoferoid/millettioid clade</taxon>
        <taxon>Phaseoleae</taxon>
        <taxon>Phaseolus</taxon>
    </lineage>
</organism>
<feature type="compositionally biased region" description="Polar residues" evidence="6">
    <location>
        <begin position="857"/>
        <end position="878"/>
    </location>
</feature>
<name>V7BQ44_PHAVU</name>
<feature type="domain" description="Homeobox" evidence="7">
    <location>
        <begin position="37"/>
        <end position="97"/>
    </location>
</feature>
<feature type="region of interest" description="Disordered" evidence="6">
    <location>
        <begin position="829"/>
        <end position="878"/>
    </location>
</feature>
<feature type="region of interest" description="Disordered" evidence="6">
    <location>
        <begin position="388"/>
        <end position="415"/>
    </location>
</feature>
<dbReference type="GO" id="GO:0003677">
    <property type="term" value="F:DNA binding"/>
    <property type="evidence" value="ECO:0007669"/>
    <property type="project" value="UniProtKB-UniRule"/>
</dbReference>
<feature type="region of interest" description="Disordered" evidence="6">
    <location>
        <begin position="1532"/>
        <end position="1553"/>
    </location>
</feature>
<dbReference type="Pfam" id="PF00046">
    <property type="entry name" value="Homeodomain"/>
    <property type="match status" value="1"/>
</dbReference>
<evidence type="ECO:0008006" key="12">
    <source>
        <dbReference type="Google" id="ProtNLM"/>
    </source>
</evidence>
<dbReference type="OrthoDB" id="6159439at2759"/>
<feature type="region of interest" description="Disordered" evidence="6">
    <location>
        <begin position="1"/>
        <end position="50"/>
    </location>
</feature>
<dbReference type="Gene3D" id="1.10.10.60">
    <property type="entry name" value="Homeodomain-like"/>
    <property type="match status" value="1"/>
</dbReference>
<reference evidence="11" key="1">
    <citation type="journal article" date="2014" name="Nat. Genet.">
        <title>A reference genome for common bean and genome-wide analysis of dual domestications.</title>
        <authorList>
            <person name="Schmutz J."/>
            <person name="McClean P.E."/>
            <person name="Mamidi S."/>
            <person name="Wu G.A."/>
            <person name="Cannon S.B."/>
            <person name="Grimwood J."/>
            <person name="Jenkins J."/>
            <person name="Shu S."/>
            <person name="Song Q."/>
            <person name="Chavarro C."/>
            <person name="Torres-Torres M."/>
            <person name="Geffroy V."/>
            <person name="Moghaddam S.M."/>
            <person name="Gao D."/>
            <person name="Abernathy B."/>
            <person name="Barry K."/>
            <person name="Blair M."/>
            <person name="Brick M.A."/>
            <person name="Chovatia M."/>
            <person name="Gepts P."/>
            <person name="Goodstein D.M."/>
            <person name="Gonzales M."/>
            <person name="Hellsten U."/>
            <person name="Hyten D.L."/>
            <person name="Jia G."/>
            <person name="Kelly J.D."/>
            <person name="Kudrna D."/>
            <person name="Lee R."/>
            <person name="Richard M.M."/>
            <person name="Miklas P.N."/>
            <person name="Osorno J.M."/>
            <person name="Rodrigues J."/>
            <person name="Thareau V."/>
            <person name="Urrea C.A."/>
            <person name="Wang M."/>
            <person name="Yu Y."/>
            <person name="Zhang M."/>
            <person name="Wing R.A."/>
            <person name="Cregan P.B."/>
            <person name="Rokhsar D.S."/>
            <person name="Jackson S.A."/>
        </authorList>
    </citation>
    <scope>NUCLEOTIDE SEQUENCE [LARGE SCALE GENOMIC DNA]</scope>
    <source>
        <strain evidence="11">cv. G19833</strain>
    </source>
</reference>
<dbReference type="InterPro" id="IPR018501">
    <property type="entry name" value="DDT_dom"/>
</dbReference>
<evidence type="ECO:0000313" key="10">
    <source>
        <dbReference type="EMBL" id="ESW20112.1"/>
    </source>
</evidence>
<evidence type="ECO:0000259" key="7">
    <source>
        <dbReference type="PROSITE" id="PS50071"/>
    </source>
</evidence>
<dbReference type="InterPro" id="IPR028941">
    <property type="entry name" value="WHIM2_dom"/>
</dbReference>
<feature type="region of interest" description="Disordered" evidence="6">
    <location>
        <begin position="97"/>
        <end position="141"/>
    </location>
</feature>
<dbReference type="GO" id="GO:0005634">
    <property type="term" value="C:nucleus"/>
    <property type="evidence" value="ECO:0007669"/>
    <property type="project" value="UniProtKB-SubCell"/>
</dbReference>
<dbReference type="PANTHER" id="PTHR36968">
    <property type="entry name" value="HOMEOBOX-DDT DOMAIN PROTEIN RLT2"/>
    <property type="match status" value="1"/>
</dbReference>
<gene>
    <name evidence="10" type="ORF">PHAVU_006G182000g</name>
</gene>
<feature type="compositionally biased region" description="Acidic residues" evidence="6">
    <location>
        <begin position="1698"/>
        <end position="1725"/>
    </location>
</feature>
<keyword evidence="11" id="KW-1185">Reference proteome</keyword>
<dbReference type="EMBL" id="CM002293">
    <property type="protein sequence ID" value="ESW20112.1"/>
    <property type="molecule type" value="Genomic_DNA"/>
</dbReference>
<feature type="compositionally biased region" description="Basic residues" evidence="6">
    <location>
        <begin position="1532"/>
        <end position="1541"/>
    </location>
</feature>
<keyword evidence="3 4" id="KW-0539">Nucleus</keyword>
<feature type="DNA-binding region" description="Homeobox" evidence="4">
    <location>
        <begin position="39"/>
        <end position="98"/>
    </location>
</feature>
<evidence type="ECO:0000256" key="6">
    <source>
        <dbReference type="SAM" id="MobiDB-lite"/>
    </source>
</evidence>
<feature type="compositionally biased region" description="Polar residues" evidence="6">
    <location>
        <begin position="1234"/>
        <end position="1256"/>
    </location>
</feature>
<dbReference type="InterPro" id="IPR007759">
    <property type="entry name" value="Asxl_HARE-HTH"/>
</dbReference>
<comment type="subcellular location">
    <subcellularLocation>
        <location evidence="1 4 5">Nucleus</location>
    </subcellularLocation>
</comment>
<feature type="domain" description="HTH HARE-type" evidence="9">
    <location>
        <begin position="731"/>
        <end position="800"/>
    </location>
</feature>
<evidence type="ECO:0000256" key="5">
    <source>
        <dbReference type="RuleBase" id="RU000682"/>
    </source>
</evidence>
<dbReference type="eggNOG" id="ENOG502QQYM">
    <property type="taxonomic scope" value="Eukaryota"/>
</dbReference>
<evidence type="ECO:0000256" key="4">
    <source>
        <dbReference type="PROSITE-ProRule" id="PRU00108"/>
    </source>
</evidence>
<proteinExistence type="predicted"/>
<accession>V7BQ44</accession>
<feature type="region of interest" description="Disordered" evidence="6">
    <location>
        <begin position="1227"/>
        <end position="1257"/>
    </location>
</feature>
<dbReference type="InterPro" id="IPR028942">
    <property type="entry name" value="WHIM1_dom"/>
</dbReference>
<feature type="compositionally biased region" description="Basic residues" evidence="6">
    <location>
        <begin position="1592"/>
        <end position="1602"/>
    </location>
</feature>
<dbReference type="PROSITE" id="PS50827">
    <property type="entry name" value="DDT"/>
    <property type="match status" value="1"/>
</dbReference>
<dbReference type="PANTHER" id="PTHR36968:SF13">
    <property type="entry name" value="HOMEOBOX-DDT DOMAIN PROTEIN RLT1"/>
    <property type="match status" value="1"/>
</dbReference>
<dbReference type="SMR" id="V7BQ44"/>
<dbReference type="PROSITE" id="PS51913">
    <property type="entry name" value="HTH_HARE"/>
    <property type="match status" value="1"/>
</dbReference>
<dbReference type="Pfam" id="PF02791">
    <property type="entry name" value="DDT"/>
    <property type="match status" value="1"/>
</dbReference>
<dbReference type="GO" id="GO:0006357">
    <property type="term" value="P:regulation of transcription by RNA polymerase II"/>
    <property type="evidence" value="ECO:0007669"/>
    <property type="project" value="InterPro"/>
</dbReference>
<evidence type="ECO:0000259" key="8">
    <source>
        <dbReference type="PROSITE" id="PS50827"/>
    </source>
</evidence>
<dbReference type="SMART" id="SM00389">
    <property type="entry name" value="HOX"/>
    <property type="match status" value="1"/>
</dbReference>
<evidence type="ECO:0000256" key="1">
    <source>
        <dbReference type="ARBA" id="ARBA00004123"/>
    </source>
</evidence>
<dbReference type="Gramene" id="ESW20112">
    <property type="protein sequence ID" value="ESW20112"/>
    <property type="gene ID" value="PHAVU_006G182000g"/>
</dbReference>
<dbReference type="SMART" id="SM00571">
    <property type="entry name" value="DDT"/>
    <property type="match status" value="1"/>
</dbReference>
<keyword evidence="4 5" id="KW-0238">DNA-binding</keyword>
<keyword evidence="2" id="KW-0804">Transcription</keyword>
<feature type="region of interest" description="Disordered" evidence="6">
    <location>
        <begin position="1575"/>
        <end position="1602"/>
    </location>
</feature>
<dbReference type="Pfam" id="PF15612">
    <property type="entry name" value="WHIM1"/>
    <property type="match status" value="1"/>
</dbReference>
<dbReference type="SUPFAM" id="SSF46689">
    <property type="entry name" value="Homeodomain-like"/>
    <property type="match status" value="1"/>
</dbReference>
<evidence type="ECO:0000313" key="11">
    <source>
        <dbReference type="Proteomes" id="UP000000226"/>
    </source>
</evidence>
<dbReference type="CDD" id="cd00086">
    <property type="entry name" value="homeodomain"/>
    <property type="match status" value="1"/>
</dbReference>
<evidence type="ECO:0000256" key="2">
    <source>
        <dbReference type="ARBA" id="ARBA00023163"/>
    </source>
</evidence>
<dbReference type="PROSITE" id="PS50071">
    <property type="entry name" value="HOMEOBOX_2"/>
    <property type="match status" value="1"/>
</dbReference>
<dbReference type="InterPro" id="IPR009057">
    <property type="entry name" value="Homeodomain-like_sf"/>
</dbReference>
<dbReference type="Pfam" id="PF05066">
    <property type="entry name" value="HARE-HTH"/>
    <property type="match status" value="1"/>
</dbReference>
<dbReference type="InterPro" id="IPR001356">
    <property type="entry name" value="HD"/>
</dbReference>
<evidence type="ECO:0000256" key="3">
    <source>
        <dbReference type="ARBA" id="ARBA00023242"/>
    </source>
</evidence>